<name>W2CQM3_9BACT</name>
<dbReference type="EMBL" id="AYYE01000899">
    <property type="protein sequence ID" value="ETK08707.1"/>
    <property type="molecule type" value="Genomic_DNA"/>
</dbReference>
<sequence length="77" mass="8362">MNPILFGSGKAEGSLFLPVECVGAYCIRPLIQPAKNEKAQEAIFLPAEWVGAYCIRPLIRPAKDGKAQGSLFPIRFG</sequence>
<comment type="caution">
    <text evidence="1">The sequence shown here is derived from an EMBL/GenBank/DDBJ whole genome shotgun (WGS) entry which is preliminary data.</text>
</comment>
<protein>
    <submittedName>
        <fullName evidence="1">Uncharacterized protein</fullName>
    </submittedName>
</protein>
<gene>
    <name evidence="1" type="ORF">T230_06405</name>
</gene>
<reference evidence="1 2" key="1">
    <citation type="submission" date="2013-11" db="EMBL/GenBank/DDBJ databases">
        <title>Single cell genomics of uncultured Tannerella BU063 (oral taxon 286).</title>
        <authorList>
            <person name="Beall C.J."/>
            <person name="Campbell A.G."/>
            <person name="Griffen A.L."/>
            <person name="Podar M."/>
            <person name="Leys E.J."/>
        </authorList>
    </citation>
    <scope>NUCLEOTIDE SEQUENCE [LARGE SCALE GENOMIC DNA]</scope>
    <source>
        <strain evidence="1">Cell 1/3</strain>
    </source>
</reference>
<organism evidence="1 2">
    <name type="scientific">Tannerella sp. oral taxon BU063 isolate Cell 1/3</name>
    <dbReference type="NCBI Taxonomy" id="1411022"/>
    <lineage>
        <taxon>Bacteria</taxon>
        <taxon>Pseudomonadati</taxon>
        <taxon>Bacteroidota</taxon>
        <taxon>Bacteroidia</taxon>
        <taxon>Bacteroidales</taxon>
        <taxon>Tannerellaceae</taxon>
        <taxon>Tannerella</taxon>
    </lineage>
</organism>
<evidence type="ECO:0000313" key="1">
    <source>
        <dbReference type="EMBL" id="ETK08707.1"/>
    </source>
</evidence>
<proteinExistence type="predicted"/>
<dbReference type="AlphaFoldDB" id="W2CQM3"/>
<dbReference type="Proteomes" id="UP000034982">
    <property type="component" value="Unassembled WGS sequence"/>
</dbReference>
<accession>W2CQM3</accession>
<evidence type="ECO:0000313" key="2">
    <source>
        <dbReference type="Proteomes" id="UP000034982"/>
    </source>
</evidence>